<dbReference type="GO" id="GO:0030163">
    <property type="term" value="P:protein catabolic process"/>
    <property type="evidence" value="ECO:0007669"/>
    <property type="project" value="InterPro"/>
</dbReference>
<dbReference type="EMBL" id="PVMZ01000002">
    <property type="protein sequence ID" value="PRX24637.1"/>
    <property type="molecule type" value="Genomic_DNA"/>
</dbReference>
<comment type="similarity">
    <text evidence="1">Belongs to the peptidase S16 family.</text>
</comment>
<evidence type="ECO:0000256" key="1">
    <source>
        <dbReference type="PROSITE-ProRule" id="PRU01122"/>
    </source>
</evidence>
<dbReference type="RefSeq" id="WP_106316119.1">
    <property type="nucleotide sequence ID" value="NZ_BOMO01000013.1"/>
</dbReference>
<dbReference type="OrthoDB" id="2356897at2"/>
<protein>
    <recommendedName>
        <fullName evidence="1">endopeptidase La</fullName>
        <ecNumber evidence="1">3.4.21.53</ecNumber>
    </recommendedName>
</protein>
<dbReference type="GO" id="GO:0006508">
    <property type="term" value="P:proteolysis"/>
    <property type="evidence" value="ECO:0007669"/>
    <property type="project" value="UniProtKB-KW"/>
</dbReference>
<dbReference type="PANTHER" id="PTHR10046">
    <property type="entry name" value="ATP DEPENDENT LON PROTEASE FAMILY MEMBER"/>
    <property type="match status" value="1"/>
</dbReference>
<dbReference type="InterPro" id="IPR014721">
    <property type="entry name" value="Ribsml_uS5_D2-typ_fold_subgr"/>
</dbReference>
<dbReference type="GO" id="GO:0004176">
    <property type="term" value="F:ATP-dependent peptidase activity"/>
    <property type="evidence" value="ECO:0007669"/>
    <property type="project" value="UniProtKB-UniRule"/>
</dbReference>
<proteinExistence type="inferred from homology"/>
<dbReference type="PROSITE" id="PS50106">
    <property type="entry name" value="PDZ"/>
    <property type="match status" value="1"/>
</dbReference>
<dbReference type="AlphaFoldDB" id="A0A2T0KME0"/>
<comment type="catalytic activity">
    <reaction evidence="1">
        <text>Hydrolysis of proteins in presence of ATP.</text>
        <dbReference type="EC" id="3.4.21.53"/>
    </reaction>
</comment>
<feature type="domain" description="PDZ" evidence="2">
    <location>
        <begin position="129"/>
        <end position="190"/>
    </location>
</feature>
<dbReference type="Proteomes" id="UP000239415">
    <property type="component" value="Unassembled WGS sequence"/>
</dbReference>
<dbReference type="InterPro" id="IPR008269">
    <property type="entry name" value="Lon_proteolytic"/>
</dbReference>
<evidence type="ECO:0000259" key="3">
    <source>
        <dbReference type="PROSITE" id="PS51786"/>
    </source>
</evidence>
<keyword evidence="1" id="KW-0378">Hydrolase</keyword>
<accession>A0A2T0KME0</accession>
<dbReference type="SMART" id="SM00228">
    <property type="entry name" value="PDZ"/>
    <property type="match status" value="1"/>
</dbReference>
<dbReference type="InterPro" id="IPR027065">
    <property type="entry name" value="Lon_Prtase"/>
</dbReference>
<feature type="active site" evidence="1">
    <location>
        <position position="282"/>
    </location>
</feature>
<dbReference type="Pfam" id="PF05362">
    <property type="entry name" value="Lon_C"/>
    <property type="match status" value="1"/>
</dbReference>
<dbReference type="Pfam" id="PF13180">
    <property type="entry name" value="PDZ_2"/>
    <property type="match status" value="1"/>
</dbReference>
<dbReference type="SUPFAM" id="SSF54211">
    <property type="entry name" value="Ribosomal protein S5 domain 2-like"/>
    <property type="match status" value="1"/>
</dbReference>
<dbReference type="SUPFAM" id="SSF50156">
    <property type="entry name" value="PDZ domain-like"/>
    <property type="match status" value="1"/>
</dbReference>
<evidence type="ECO:0000313" key="4">
    <source>
        <dbReference type="EMBL" id="PRX24637.1"/>
    </source>
</evidence>
<dbReference type="PROSITE" id="PS51786">
    <property type="entry name" value="LON_PROTEOLYTIC"/>
    <property type="match status" value="1"/>
</dbReference>
<dbReference type="GO" id="GO:0004252">
    <property type="term" value="F:serine-type endopeptidase activity"/>
    <property type="evidence" value="ECO:0007669"/>
    <property type="project" value="UniProtKB-UniRule"/>
</dbReference>
<dbReference type="EC" id="3.4.21.53" evidence="1"/>
<evidence type="ECO:0000313" key="5">
    <source>
        <dbReference type="Proteomes" id="UP000239415"/>
    </source>
</evidence>
<feature type="domain" description="Lon proteolytic" evidence="3">
    <location>
        <begin position="233"/>
        <end position="330"/>
    </location>
</feature>
<feature type="active site" evidence="1">
    <location>
        <position position="237"/>
    </location>
</feature>
<organism evidence="4 5">
    <name type="scientific">Actinoplanes italicus</name>
    <dbReference type="NCBI Taxonomy" id="113567"/>
    <lineage>
        <taxon>Bacteria</taxon>
        <taxon>Bacillati</taxon>
        <taxon>Actinomycetota</taxon>
        <taxon>Actinomycetes</taxon>
        <taxon>Micromonosporales</taxon>
        <taxon>Micromonosporaceae</taxon>
        <taxon>Actinoplanes</taxon>
    </lineage>
</organism>
<sequence>MRRRGVTVILGALITALLAAGVMVAPMPYVVLKPGPTVDTLGTENGTEVIQVTKGETSKSAGQLRLTTVNVQSQVELVWAIRGWLSDSDAVVPRELIYPPDRSEQQVQEQNAQEWKASQTSAETVALRELGYPVRVYVRKVTSGGAAEGVLQVDDIITAVDGTPITDPGQITETIRAKPAGTTLTVAYERAGKAGTAQITSKADAKDGTPRIGIEIDTKQPHPFEIEIDLDKIGGPSAGLMFALGIIDKMRPEDLTGGKIIAGTGTIDDDGKVGPIGGIPQKLVGAQKAGAQLFLVPKDNCAEALRNARSGLPMAEVATVDDALTALKTFTAGGTPKPCSAS</sequence>
<dbReference type="GO" id="GO:0005524">
    <property type="term" value="F:ATP binding"/>
    <property type="evidence" value="ECO:0007669"/>
    <property type="project" value="InterPro"/>
</dbReference>
<dbReference type="InterPro" id="IPR036034">
    <property type="entry name" value="PDZ_sf"/>
</dbReference>
<dbReference type="Gene3D" id="3.30.230.10">
    <property type="match status" value="1"/>
</dbReference>
<dbReference type="InterPro" id="IPR020568">
    <property type="entry name" value="Ribosomal_Su5_D2-typ_SF"/>
</dbReference>
<evidence type="ECO:0000259" key="2">
    <source>
        <dbReference type="PROSITE" id="PS50106"/>
    </source>
</evidence>
<comment type="caution">
    <text evidence="4">The sequence shown here is derived from an EMBL/GenBank/DDBJ whole genome shotgun (WGS) entry which is preliminary data.</text>
</comment>
<gene>
    <name evidence="4" type="ORF">CLV67_102414</name>
</gene>
<keyword evidence="5" id="KW-1185">Reference proteome</keyword>
<reference evidence="4 5" key="1">
    <citation type="submission" date="2018-03" db="EMBL/GenBank/DDBJ databases">
        <title>Genomic Encyclopedia of Archaeal and Bacterial Type Strains, Phase II (KMG-II): from individual species to whole genera.</title>
        <authorList>
            <person name="Goeker M."/>
        </authorList>
    </citation>
    <scope>NUCLEOTIDE SEQUENCE [LARGE SCALE GENOMIC DNA]</scope>
    <source>
        <strain evidence="4 5">DSM 43146</strain>
    </source>
</reference>
<keyword evidence="1" id="KW-0645">Protease</keyword>
<keyword evidence="1" id="KW-0720">Serine protease</keyword>
<dbReference type="InterPro" id="IPR001478">
    <property type="entry name" value="PDZ"/>
</dbReference>
<name>A0A2T0KME0_9ACTN</name>